<dbReference type="EMBL" id="CAJOBC010093568">
    <property type="protein sequence ID" value="CAF4417957.1"/>
    <property type="molecule type" value="Genomic_DNA"/>
</dbReference>
<evidence type="ECO:0000256" key="4">
    <source>
        <dbReference type="ARBA" id="ARBA00023136"/>
    </source>
</evidence>
<keyword evidence="3 5" id="KW-1133">Transmembrane helix</keyword>
<evidence type="ECO:0000313" key="9">
    <source>
        <dbReference type="EMBL" id="CAF4417957.1"/>
    </source>
</evidence>
<evidence type="ECO:0000256" key="3">
    <source>
        <dbReference type="ARBA" id="ARBA00022989"/>
    </source>
</evidence>
<dbReference type="AlphaFoldDB" id="A0A815XEP2"/>
<evidence type="ECO:0000313" key="7">
    <source>
        <dbReference type="EMBL" id="CAF1556752.1"/>
    </source>
</evidence>
<dbReference type="Proteomes" id="UP000663829">
    <property type="component" value="Unassembled WGS sequence"/>
</dbReference>
<protein>
    <recommendedName>
        <fullName evidence="11">MAPEG family protein</fullName>
    </recommendedName>
</protein>
<evidence type="ECO:0000256" key="1">
    <source>
        <dbReference type="ARBA" id="ARBA00004370"/>
    </source>
</evidence>
<sequence>MNSYATHPSTSLQPNPVLCPVIILVLWSFIMMIWLYATRIPATKRLNIQYDPRKHLASHFEAQMPPEARWVADNYNHLMEQPTLFYAVALTLALINDRNNFNLTLAWLYVLLRIVHSLIQATINRVMWRFFVFILGSTLLLILAIRIAAILLFGGGNSI</sequence>
<organism evidence="7 10">
    <name type="scientific">Didymodactylos carnosus</name>
    <dbReference type="NCBI Taxonomy" id="1234261"/>
    <lineage>
        <taxon>Eukaryota</taxon>
        <taxon>Metazoa</taxon>
        <taxon>Spiralia</taxon>
        <taxon>Gnathifera</taxon>
        <taxon>Rotifera</taxon>
        <taxon>Eurotatoria</taxon>
        <taxon>Bdelloidea</taxon>
        <taxon>Philodinida</taxon>
        <taxon>Philodinidae</taxon>
        <taxon>Didymodactylos</taxon>
    </lineage>
</organism>
<evidence type="ECO:0000313" key="10">
    <source>
        <dbReference type="Proteomes" id="UP000663829"/>
    </source>
</evidence>
<dbReference type="EMBL" id="CAJNOQ010027848">
    <property type="protein sequence ID" value="CAF1556752.1"/>
    <property type="molecule type" value="Genomic_DNA"/>
</dbReference>
<dbReference type="EMBL" id="CAJNOK010028275">
    <property type="protein sequence ID" value="CAF1432303.1"/>
    <property type="molecule type" value="Genomic_DNA"/>
</dbReference>
<evidence type="ECO:0000256" key="5">
    <source>
        <dbReference type="SAM" id="Phobius"/>
    </source>
</evidence>
<dbReference type="Pfam" id="PF01124">
    <property type="entry name" value="MAPEG"/>
    <property type="match status" value="1"/>
</dbReference>
<evidence type="ECO:0000256" key="2">
    <source>
        <dbReference type="ARBA" id="ARBA00022692"/>
    </source>
</evidence>
<evidence type="ECO:0008006" key="11">
    <source>
        <dbReference type="Google" id="ProtNLM"/>
    </source>
</evidence>
<reference evidence="7" key="1">
    <citation type="submission" date="2021-02" db="EMBL/GenBank/DDBJ databases">
        <authorList>
            <person name="Nowell W R."/>
        </authorList>
    </citation>
    <scope>NUCLEOTIDE SEQUENCE</scope>
</reference>
<name>A0A815XEP2_9BILA</name>
<keyword evidence="10" id="KW-1185">Reference proteome</keyword>
<comment type="caution">
    <text evidence="7">The sequence shown here is derived from an EMBL/GenBank/DDBJ whole genome shotgun (WGS) entry which is preliminary data.</text>
</comment>
<dbReference type="Proteomes" id="UP000682733">
    <property type="component" value="Unassembled WGS sequence"/>
</dbReference>
<dbReference type="Proteomes" id="UP000681722">
    <property type="component" value="Unassembled WGS sequence"/>
</dbReference>
<keyword evidence="4 5" id="KW-0472">Membrane</keyword>
<dbReference type="Gene3D" id="1.20.120.550">
    <property type="entry name" value="Membrane associated eicosanoid/glutathione metabolism-like domain"/>
    <property type="match status" value="1"/>
</dbReference>
<dbReference type="Proteomes" id="UP000677228">
    <property type="component" value="Unassembled WGS sequence"/>
</dbReference>
<proteinExistence type="predicted"/>
<keyword evidence="2 5" id="KW-0812">Transmembrane</keyword>
<comment type="subcellular location">
    <subcellularLocation>
        <location evidence="1">Membrane</location>
    </subcellularLocation>
</comment>
<evidence type="ECO:0000313" key="6">
    <source>
        <dbReference type="EMBL" id="CAF1432303.1"/>
    </source>
</evidence>
<gene>
    <name evidence="7" type="ORF">GPM918_LOCUS39521</name>
    <name evidence="6" type="ORF">OVA965_LOCUS34093</name>
    <name evidence="9" type="ORF">SRO942_LOCUS40403</name>
    <name evidence="8" type="ORF">TMI583_LOCUS35004</name>
</gene>
<dbReference type="InterPro" id="IPR023352">
    <property type="entry name" value="MAPEG-like_dom_sf"/>
</dbReference>
<evidence type="ECO:0000313" key="8">
    <source>
        <dbReference type="EMBL" id="CAF4230206.1"/>
    </source>
</evidence>
<feature type="transmembrane region" description="Helical" evidence="5">
    <location>
        <begin position="20"/>
        <end position="37"/>
    </location>
</feature>
<dbReference type="SUPFAM" id="SSF161084">
    <property type="entry name" value="MAPEG domain-like"/>
    <property type="match status" value="1"/>
</dbReference>
<dbReference type="EMBL" id="CAJOBA010050064">
    <property type="protein sequence ID" value="CAF4230206.1"/>
    <property type="molecule type" value="Genomic_DNA"/>
</dbReference>
<accession>A0A815XEP2</accession>
<dbReference type="GO" id="GO:0016020">
    <property type="term" value="C:membrane"/>
    <property type="evidence" value="ECO:0007669"/>
    <property type="project" value="UniProtKB-SubCell"/>
</dbReference>
<feature type="transmembrane region" description="Helical" evidence="5">
    <location>
        <begin position="131"/>
        <end position="153"/>
    </location>
</feature>
<dbReference type="InterPro" id="IPR001129">
    <property type="entry name" value="Membr-assoc_MAPEG"/>
</dbReference>
<dbReference type="OrthoDB" id="4456959at2759"/>